<protein>
    <submittedName>
        <fullName evidence="6">Uncharacterized protein LOC132803577</fullName>
    </submittedName>
</protein>
<gene>
    <name evidence="6" type="primary">LOC132803577</name>
</gene>
<sequence length="161" mass="18465">MGLLISFPPHRDHIIIEIVTLGKIDLLLHISNVLKIKVRSDPCYASQFLAINLGMAGTLANHASSERDYIQCNQPLVSCHPWFFSDFHKGILRDKPNESLESVERFHKYIYSVSYSDHSCFYEIEQFIKLVQPLNVIGIVLSSSCYNGPLYYFDRPVELTN</sequence>
<evidence type="ECO:0000256" key="1">
    <source>
        <dbReference type="ARBA" id="ARBA00022763"/>
    </source>
</evidence>
<keyword evidence="2" id="KW-0234">DNA repair</keyword>
<feature type="domain" description="DNA repair metallo-beta-lactamase" evidence="4">
    <location>
        <begin position="104"/>
        <end position="141"/>
    </location>
</feature>
<organism evidence="5 6">
    <name type="scientific">Ziziphus jujuba</name>
    <name type="common">Chinese jujube</name>
    <name type="synonym">Ziziphus sativa</name>
    <dbReference type="NCBI Taxonomy" id="326968"/>
    <lineage>
        <taxon>Eukaryota</taxon>
        <taxon>Viridiplantae</taxon>
        <taxon>Streptophyta</taxon>
        <taxon>Embryophyta</taxon>
        <taxon>Tracheophyta</taxon>
        <taxon>Spermatophyta</taxon>
        <taxon>Magnoliopsida</taxon>
        <taxon>eudicotyledons</taxon>
        <taxon>Gunneridae</taxon>
        <taxon>Pentapetalae</taxon>
        <taxon>rosids</taxon>
        <taxon>fabids</taxon>
        <taxon>Rosales</taxon>
        <taxon>Rhamnaceae</taxon>
        <taxon>Paliureae</taxon>
        <taxon>Ziziphus</taxon>
    </lineage>
</organism>
<reference evidence="6" key="1">
    <citation type="submission" date="2025-08" db="UniProtKB">
        <authorList>
            <consortium name="RefSeq"/>
        </authorList>
    </citation>
    <scope>IDENTIFICATION</scope>
    <source>
        <tissue evidence="6">Seedling</tissue>
    </source>
</reference>
<evidence type="ECO:0000256" key="3">
    <source>
        <dbReference type="ARBA" id="ARBA00023242"/>
    </source>
</evidence>
<dbReference type="InterPro" id="IPR036866">
    <property type="entry name" value="RibonucZ/Hydroxyglut_hydro"/>
</dbReference>
<dbReference type="Gene3D" id="3.40.50.12650">
    <property type="match status" value="1"/>
</dbReference>
<dbReference type="Gene3D" id="3.60.15.10">
    <property type="entry name" value="Ribonuclease Z/Hydroxyacylglutathione hydrolase-like"/>
    <property type="match status" value="1"/>
</dbReference>
<dbReference type="GeneID" id="132803577"/>
<keyword evidence="3" id="KW-0539">Nucleus</keyword>
<evidence type="ECO:0000313" key="6">
    <source>
        <dbReference type="RefSeq" id="XP_060672793.1"/>
    </source>
</evidence>
<evidence type="ECO:0000256" key="2">
    <source>
        <dbReference type="ARBA" id="ARBA00023204"/>
    </source>
</evidence>
<keyword evidence="1" id="KW-0227">DNA damage</keyword>
<dbReference type="RefSeq" id="XP_060672793.1">
    <property type="nucleotide sequence ID" value="XM_060816810.1"/>
</dbReference>
<dbReference type="Proteomes" id="UP001652623">
    <property type="component" value="Chromosome 4"/>
</dbReference>
<proteinExistence type="predicted"/>
<evidence type="ECO:0000313" key="5">
    <source>
        <dbReference type="Proteomes" id="UP001652623"/>
    </source>
</evidence>
<name>A0ABM4A7U4_ZIZJJ</name>
<dbReference type="Pfam" id="PF07522">
    <property type="entry name" value="DRMBL"/>
    <property type="match status" value="1"/>
</dbReference>
<dbReference type="InterPro" id="IPR011084">
    <property type="entry name" value="DRMBL"/>
</dbReference>
<accession>A0ABM4A7U4</accession>
<keyword evidence="5" id="KW-1185">Reference proteome</keyword>
<evidence type="ECO:0000259" key="4">
    <source>
        <dbReference type="Pfam" id="PF07522"/>
    </source>
</evidence>